<dbReference type="SUPFAM" id="SSF55785">
    <property type="entry name" value="PYP-like sensor domain (PAS domain)"/>
    <property type="match status" value="1"/>
</dbReference>
<keyword evidence="5" id="KW-1185">Reference proteome</keyword>
<gene>
    <name evidence="4" type="ORF">Esi_0024_0066</name>
</gene>
<dbReference type="SMART" id="SM00091">
    <property type="entry name" value="PAS"/>
    <property type="match status" value="1"/>
</dbReference>
<dbReference type="SUPFAM" id="SSF47459">
    <property type="entry name" value="HLH, helix-loop-helix DNA-binding domain"/>
    <property type="match status" value="1"/>
</dbReference>
<dbReference type="EMBL" id="FN648420">
    <property type="protein sequence ID" value="CBN76935.1"/>
    <property type="molecule type" value="Genomic_DNA"/>
</dbReference>
<evidence type="ECO:0000256" key="1">
    <source>
        <dbReference type="SAM" id="MobiDB-lite"/>
    </source>
</evidence>
<feature type="compositionally biased region" description="Low complexity" evidence="1">
    <location>
        <begin position="66"/>
        <end position="75"/>
    </location>
</feature>
<dbReference type="AlphaFoldDB" id="D8LJ51"/>
<dbReference type="InParanoid" id="D8LJ51"/>
<dbReference type="InterPro" id="IPR036638">
    <property type="entry name" value="HLH_DNA-bd_sf"/>
</dbReference>
<dbReference type="InterPro" id="IPR011598">
    <property type="entry name" value="bHLH_dom"/>
</dbReference>
<dbReference type="OrthoDB" id="206680at2759"/>
<reference evidence="4 5" key="1">
    <citation type="journal article" date="2010" name="Nature">
        <title>The Ectocarpus genome and the independent evolution of multicellularity in brown algae.</title>
        <authorList>
            <person name="Cock J.M."/>
            <person name="Sterck L."/>
            <person name="Rouze P."/>
            <person name="Scornet D."/>
            <person name="Allen A.E."/>
            <person name="Amoutzias G."/>
            <person name="Anthouard V."/>
            <person name="Artiguenave F."/>
            <person name="Aury J.M."/>
            <person name="Badger J.H."/>
            <person name="Beszteri B."/>
            <person name="Billiau K."/>
            <person name="Bonnet E."/>
            <person name="Bothwell J.H."/>
            <person name="Bowler C."/>
            <person name="Boyen C."/>
            <person name="Brownlee C."/>
            <person name="Carrano C.J."/>
            <person name="Charrier B."/>
            <person name="Cho G.Y."/>
            <person name="Coelho S.M."/>
            <person name="Collen J."/>
            <person name="Corre E."/>
            <person name="Da Silva C."/>
            <person name="Delage L."/>
            <person name="Delaroque N."/>
            <person name="Dittami S.M."/>
            <person name="Doulbeau S."/>
            <person name="Elias M."/>
            <person name="Farnham G."/>
            <person name="Gachon C.M."/>
            <person name="Gschloessl B."/>
            <person name="Heesch S."/>
            <person name="Jabbari K."/>
            <person name="Jubin C."/>
            <person name="Kawai H."/>
            <person name="Kimura K."/>
            <person name="Kloareg B."/>
            <person name="Kupper F.C."/>
            <person name="Lang D."/>
            <person name="Le Bail A."/>
            <person name="Leblanc C."/>
            <person name="Lerouge P."/>
            <person name="Lohr M."/>
            <person name="Lopez P.J."/>
            <person name="Martens C."/>
            <person name="Maumus F."/>
            <person name="Michel G."/>
            <person name="Miranda-Saavedra D."/>
            <person name="Morales J."/>
            <person name="Moreau H."/>
            <person name="Motomura T."/>
            <person name="Nagasato C."/>
            <person name="Napoli C.A."/>
            <person name="Nelson D.R."/>
            <person name="Nyvall-Collen P."/>
            <person name="Peters A.F."/>
            <person name="Pommier C."/>
            <person name="Potin P."/>
            <person name="Poulain J."/>
            <person name="Quesneville H."/>
            <person name="Read B."/>
            <person name="Rensing S.A."/>
            <person name="Ritter A."/>
            <person name="Rousvoal S."/>
            <person name="Samanta M."/>
            <person name="Samson G."/>
            <person name="Schroeder D.C."/>
            <person name="Segurens B."/>
            <person name="Strittmatter M."/>
            <person name="Tonon T."/>
            <person name="Tregear J.W."/>
            <person name="Valentin K."/>
            <person name="von Dassow P."/>
            <person name="Yamagishi T."/>
            <person name="Van de Peer Y."/>
            <person name="Wincker P."/>
        </authorList>
    </citation>
    <scope>NUCLEOTIDE SEQUENCE [LARGE SCALE GENOMIC DNA]</scope>
    <source>
        <strain evidence="5">Ec32 / CCAP1310/4</strain>
    </source>
</reference>
<dbReference type="EMBL" id="FN649740">
    <property type="protein sequence ID" value="CBN76935.1"/>
    <property type="molecule type" value="Genomic_DNA"/>
</dbReference>
<feature type="compositionally biased region" description="Basic and acidic residues" evidence="1">
    <location>
        <begin position="140"/>
        <end position="157"/>
    </location>
</feature>
<dbReference type="GO" id="GO:0046983">
    <property type="term" value="F:protein dimerization activity"/>
    <property type="evidence" value="ECO:0007669"/>
    <property type="project" value="InterPro"/>
</dbReference>
<feature type="domain" description="PAS" evidence="2">
    <location>
        <begin position="511"/>
        <end position="554"/>
    </location>
</feature>
<feature type="compositionally biased region" description="Gly residues" evidence="1">
    <location>
        <begin position="85"/>
        <end position="95"/>
    </location>
</feature>
<dbReference type="InterPro" id="IPR035965">
    <property type="entry name" value="PAS-like_dom_sf"/>
</dbReference>
<feature type="compositionally biased region" description="Gly residues" evidence="1">
    <location>
        <begin position="108"/>
        <end position="118"/>
    </location>
</feature>
<evidence type="ECO:0000313" key="5">
    <source>
        <dbReference type="Proteomes" id="UP000002630"/>
    </source>
</evidence>
<feature type="compositionally biased region" description="Gly residues" evidence="1">
    <location>
        <begin position="228"/>
        <end position="238"/>
    </location>
</feature>
<feature type="compositionally biased region" description="Acidic residues" evidence="1">
    <location>
        <begin position="52"/>
        <end position="65"/>
    </location>
</feature>
<dbReference type="PROSITE" id="PS50112">
    <property type="entry name" value="PAS"/>
    <property type="match status" value="1"/>
</dbReference>
<proteinExistence type="predicted"/>
<sequence>MALFGDEDGDVGPFVMAEVEGGDEWFPFSLDNLEMDRACNASLQDDSRPMDQDGDGETDQDDDVDAGNPSAEASGPGPPPPAPNPGGGGGGGGNGWNEDRYQQQDGGSSNGSSGGGGADSNAKVQQGRGGARKGVVVSEPKIRLDKVKPEAKEVHASHDRKRHTSEAAAPAKRSSRGEKSGGGSSSKSRQKHHHPAGGMAGGVGGMTGRVEGQAGWTTSSDTKHSTRTGGGGDGGDGGTTTKASKTSSSSGVSGGGNGGSMTKAPTVQNKRRLERNAREQKRSLKISQRIEDLRRMLSQFGVDVKASKSAVLSEATDYIAHLQRQHAQSEAERARILQLLHNSRAASPSSAAAAAAAAGAGTAAGRTVKPPPSGAPAPALPPQQHGGGDRGAGVGVVVERPSSNTMLDTLLSLDDDGDMGRPTSAMTAARAMVFPPPTPPQQGEEQIVPGFPSLSATARRGADGMPVAPSAAAGAAAAATGRAPVAMGGAVGGTGSASGAANLAATARALSHVNYERVFRTLPMPMAIANVNGNLVDCNTRLTQVTGFRKEEALFMTIFDLVADPFLQHTFSMISSILSMRGVTGNPPFFQVPGKIFNGNPGGGVVQISAVHDDQLRPMHFCICILDSPATGGVSAPASAAAAAAAVAATAAGGTAGVGGGGGSGGSGSGSCVRIRANVG</sequence>
<dbReference type="PROSITE" id="PS50888">
    <property type="entry name" value="BHLH"/>
    <property type="match status" value="1"/>
</dbReference>
<dbReference type="SMART" id="SM00353">
    <property type="entry name" value="HLH"/>
    <property type="match status" value="1"/>
</dbReference>
<dbReference type="CDD" id="cd00130">
    <property type="entry name" value="PAS"/>
    <property type="match status" value="1"/>
</dbReference>
<feature type="compositionally biased region" description="Low complexity" evidence="1">
    <location>
        <begin position="239"/>
        <end position="251"/>
    </location>
</feature>
<dbReference type="CDD" id="cd00083">
    <property type="entry name" value="bHLH_SF"/>
    <property type="match status" value="1"/>
</dbReference>
<feature type="region of interest" description="Disordered" evidence="1">
    <location>
        <begin position="37"/>
        <end position="282"/>
    </location>
</feature>
<feature type="compositionally biased region" description="Gly residues" evidence="1">
    <location>
        <begin position="198"/>
        <end position="207"/>
    </location>
</feature>
<accession>D8LJ51</accession>
<evidence type="ECO:0000259" key="3">
    <source>
        <dbReference type="PROSITE" id="PS50888"/>
    </source>
</evidence>
<feature type="compositionally biased region" description="Gly residues" evidence="1">
    <location>
        <begin position="385"/>
        <end position="394"/>
    </location>
</feature>
<dbReference type="Proteomes" id="UP000002630">
    <property type="component" value="Linkage Group LG15"/>
</dbReference>
<feature type="region of interest" description="Disordered" evidence="1">
    <location>
        <begin position="363"/>
        <end position="395"/>
    </location>
</feature>
<dbReference type="Gene3D" id="3.30.450.20">
    <property type="entry name" value="PAS domain"/>
    <property type="match status" value="1"/>
</dbReference>
<name>D8LJ51_ECTSI</name>
<dbReference type="InterPro" id="IPR000014">
    <property type="entry name" value="PAS"/>
</dbReference>
<dbReference type="NCBIfam" id="TIGR00229">
    <property type="entry name" value="sensory_box"/>
    <property type="match status" value="1"/>
</dbReference>
<feature type="domain" description="BHLH" evidence="3">
    <location>
        <begin position="270"/>
        <end position="322"/>
    </location>
</feature>
<evidence type="ECO:0000313" key="4">
    <source>
        <dbReference type="EMBL" id="CBN76935.1"/>
    </source>
</evidence>
<dbReference type="Pfam" id="PF00010">
    <property type="entry name" value="HLH"/>
    <property type="match status" value="1"/>
</dbReference>
<feature type="compositionally biased region" description="Pro residues" evidence="1">
    <location>
        <begin position="369"/>
        <end position="381"/>
    </location>
</feature>
<evidence type="ECO:0000259" key="2">
    <source>
        <dbReference type="PROSITE" id="PS50112"/>
    </source>
</evidence>
<organism evidence="4 5">
    <name type="scientific">Ectocarpus siliculosus</name>
    <name type="common">Brown alga</name>
    <name type="synonym">Conferva siliculosa</name>
    <dbReference type="NCBI Taxonomy" id="2880"/>
    <lineage>
        <taxon>Eukaryota</taxon>
        <taxon>Sar</taxon>
        <taxon>Stramenopiles</taxon>
        <taxon>Ochrophyta</taxon>
        <taxon>PX clade</taxon>
        <taxon>Phaeophyceae</taxon>
        <taxon>Ectocarpales</taxon>
        <taxon>Ectocarpaceae</taxon>
        <taxon>Ectocarpus</taxon>
    </lineage>
</organism>
<protein>
    <submittedName>
        <fullName evidence="4">N/a</fullName>
    </submittedName>
</protein>
<dbReference type="Gene3D" id="4.10.280.10">
    <property type="entry name" value="Helix-loop-helix DNA-binding domain"/>
    <property type="match status" value="1"/>
</dbReference>